<keyword evidence="8" id="KW-0472">Membrane</keyword>
<evidence type="ECO:0000256" key="2">
    <source>
        <dbReference type="ARBA" id="ARBA00004922"/>
    </source>
</evidence>
<evidence type="ECO:0008006" key="12">
    <source>
        <dbReference type="Google" id="ProtNLM"/>
    </source>
</evidence>
<keyword evidence="3" id="KW-0328">Glycosyltransferase</keyword>
<dbReference type="Proteomes" id="UP000270094">
    <property type="component" value="Unassembled WGS sequence"/>
</dbReference>
<keyword evidence="11" id="KW-1185">Reference proteome</keyword>
<dbReference type="AlphaFoldDB" id="A0A3P7K9X5"/>
<dbReference type="EMBL" id="UYYB01007551">
    <property type="protein sequence ID" value="VDM68075.1"/>
    <property type="molecule type" value="Genomic_DNA"/>
</dbReference>
<gene>
    <name evidence="10" type="ORF">SVUK_LOCUS3073</name>
</gene>
<organism evidence="10 11">
    <name type="scientific">Strongylus vulgaris</name>
    <name type="common">Blood worm</name>
    <dbReference type="NCBI Taxonomy" id="40348"/>
    <lineage>
        <taxon>Eukaryota</taxon>
        <taxon>Metazoa</taxon>
        <taxon>Ecdysozoa</taxon>
        <taxon>Nematoda</taxon>
        <taxon>Chromadorea</taxon>
        <taxon>Rhabditida</taxon>
        <taxon>Rhabditina</taxon>
        <taxon>Rhabditomorpha</taxon>
        <taxon>Strongyloidea</taxon>
        <taxon>Strongylidae</taxon>
        <taxon>Strongylus</taxon>
    </lineage>
</organism>
<evidence type="ECO:0000256" key="1">
    <source>
        <dbReference type="ARBA" id="ARBA00004389"/>
    </source>
</evidence>
<dbReference type="OrthoDB" id="614844at2759"/>
<keyword evidence="7" id="KW-1133">Transmembrane helix</keyword>
<sequence length="126" mass="14436">MSSDLFRELTAVEELEREAKLLARCKDNFVYKRPVGISVFFREPIATARAENKKELEKAREAEKQEKSTPNQRHTAAVVVLGDIGRSPRMCYHAYSLATQLDYNVKLVGYLDSVPHPMVHNNPYIK</sequence>
<evidence type="ECO:0000313" key="11">
    <source>
        <dbReference type="Proteomes" id="UP000270094"/>
    </source>
</evidence>
<evidence type="ECO:0000256" key="5">
    <source>
        <dbReference type="ARBA" id="ARBA00022692"/>
    </source>
</evidence>
<dbReference type="GO" id="GO:0005789">
    <property type="term" value="C:endoplasmic reticulum membrane"/>
    <property type="evidence" value="ECO:0007669"/>
    <property type="project" value="UniProtKB-SubCell"/>
</dbReference>
<keyword evidence="4" id="KW-0808">Transferase</keyword>
<evidence type="ECO:0000256" key="7">
    <source>
        <dbReference type="ARBA" id="ARBA00022989"/>
    </source>
</evidence>
<proteinExistence type="predicted"/>
<comment type="pathway">
    <text evidence="2">Protein modification; protein glycosylation.</text>
</comment>
<protein>
    <recommendedName>
        <fullName evidence="12">Glycosyl transferase family 1 domain-containing protein</fullName>
    </recommendedName>
</protein>
<evidence type="ECO:0000256" key="4">
    <source>
        <dbReference type="ARBA" id="ARBA00022679"/>
    </source>
</evidence>
<evidence type="ECO:0000256" key="8">
    <source>
        <dbReference type="ARBA" id="ARBA00023136"/>
    </source>
</evidence>
<feature type="compositionally biased region" description="Basic and acidic residues" evidence="9">
    <location>
        <begin position="52"/>
        <end position="67"/>
    </location>
</feature>
<reference evidence="10 11" key="1">
    <citation type="submission" date="2018-11" db="EMBL/GenBank/DDBJ databases">
        <authorList>
            <consortium name="Pathogen Informatics"/>
        </authorList>
    </citation>
    <scope>NUCLEOTIDE SEQUENCE [LARGE SCALE GENOMIC DNA]</scope>
</reference>
<keyword evidence="5" id="KW-0812">Transmembrane</keyword>
<dbReference type="GO" id="GO:0000030">
    <property type="term" value="F:mannosyltransferase activity"/>
    <property type="evidence" value="ECO:0007669"/>
    <property type="project" value="InterPro"/>
</dbReference>
<accession>A0A3P7K9X5</accession>
<evidence type="ECO:0000256" key="3">
    <source>
        <dbReference type="ARBA" id="ARBA00022676"/>
    </source>
</evidence>
<dbReference type="InterPro" id="IPR026051">
    <property type="entry name" value="ALG1-like"/>
</dbReference>
<feature type="region of interest" description="Disordered" evidence="9">
    <location>
        <begin position="52"/>
        <end position="74"/>
    </location>
</feature>
<comment type="subcellular location">
    <subcellularLocation>
        <location evidence="1">Endoplasmic reticulum membrane</location>
        <topology evidence="1">Single-pass membrane protein</topology>
    </subcellularLocation>
</comment>
<evidence type="ECO:0000313" key="10">
    <source>
        <dbReference type="EMBL" id="VDM68075.1"/>
    </source>
</evidence>
<name>A0A3P7K9X5_STRVU</name>
<evidence type="ECO:0000256" key="6">
    <source>
        <dbReference type="ARBA" id="ARBA00022824"/>
    </source>
</evidence>
<dbReference type="PANTHER" id="PTHR13036:SF0">
    <property type="entry name" value="CHITOBIOSYLDIPHOSPHODOLICHOL BETA-MANNOSYLTRANSFERASE"/>
    <property type="match status" value="1"/>
</dbReference>
<evidence type="ECO:0000256" key="9">
    <source>
        <dbReference type="SAM" id="MobiDB-lite"/>
    </source>
</evidence>
<keyword evidence="6" id="KW-0256">Endoplasmic reticulum</keyword>
<dbReference type="PANTHER" id="PTHR13036">
    <property type="entry name" value="BETA1,4 MANNOSYLTRANSFERASE"/>
    <property type="match status" value="1"/>
</dbReference>